<evidence type="ECO:0000256" key="7">
    <source>
        <dbReference type="ARBA" id="ARBA00049790"/>
    </source>
</evidence>
<comment type="catalytic activity">
    <reaction evidence="6">
        <text>a 5'-end (N(7)-methyl 5'-triphosphoguanosine)-ribonucleoside in snRNA + S-adenosyl-L-methionine = a 5'-end (N(2),N(7)-dimethyl 5'-triphosphoguanosine)-ribonucleoside in snRNA + S-adenosyl-L-homocysteine + H(+)</text>
        <dbReference type="Rhea" id="RHEA:78471"/>
        <dbReference type="Rhea" id="RHEA-COMP:19085"/>
        <dbReference type="Rhea" id="RHEA-COMP:19087"/>
        <dbReference type="ChEBI" id="CHEBI:15378"/>
        <dbReference type="ChEBI" id="CHEBI:57856"/>
        <dbReference type="ChEBI" id="CHEBI:59789"/>
        <dbReference type="ChEBI" id="CHEBI:156461"/>
        <dbReference type="ChEBI" id="CHEBI:172880"/>
    </reaction>
    <physiologicalReaction direction="left-to-right" evidence="6">
        <dbReference type="Rhea" id="RHEA:78472"/>
    </physiologicalReaction>
</comment>
<protein>
    <recommendedName>
        <fullName evidence="1">Trimethylguanosine synthase</fullName>
    </recommendedName>
    <alternativeName>
        <fullName evidence="7">Cap-specific guanine-N(2) methyltransferase</fullName>
    </alternativeName>
</protein>
<dbReference type="Proteomes" id="UP001358417">
    <property type="component" value="Unassembled WGS sequence"/>
</dbReference>
<evidence type="ECO:0000256" key="2">
    <source>
        <dbReference type="ARBA" id="ARBA00025783"/>
    </source>
</evidence>
<dbReference type="AlphaFoldDB" id="A0AAV9MXJ5"/>
<dbReference type="GO" id="GO:0005634">
    <property type="term" value="C:nucleus"/>
    <property type="evidence" value="ECO:0007669"/>
    <property type="project" value="TreeGrafter"/>
</dbReference>
<gene>
    <name evidence="9" type="ORF">LTR84_008238</name>
</gene>
<evidence type="ECO:0000256" key="5">
    <source>
        <dbReference type="ARBA" id="ARBA00048763"/>
    </source>
</evidence>
<dbReference type="FunFam" id="3.40.50.150:FF:000270">
    <property type="entry name" value="RNA methylase family protein"/>
    <property type="match status" value="1"/>
</dbReference>
<comment type="caution">
    <text evidence="9">The sequence shown here is derived from an EMBL/GenBank/DDBJ whole genome shotgun (WGS) entry which is preliminary data.</text>
</comment>
<evidence type="ECO:0000256" key="6">
    <source>
        <dbReference type="ARBA" id="ARBA00049075"/>
    </source>
</evidence>
<keyword evidence="10" id="KW-1185">Reference proteome</keyword>
<dbReference type="InterPro" id="IPR029063">
    <property type="entry name" value="SAM-dependent_MTases_sf"/>
</dbReference>
<dbReference type="EMBL" id="JAVRRD010000030">
    <property type="protein sequence ID" value="KAK5046435.1"/>
    <property type="molecule type" value="Genomic_DNA"/>
</dbReference>
<dbReference type="CDD" id="cd02440">
    <property type="entry name" value="AdoMet_MTases"/>
    <property type="match status" value="1"/>
</dbReference>
<proteinExistence type="inferred from homology"/>
<sequence>MARKRKSQIFEREEEQQPPPKKARPTETSLPEGVHHYEALEEVPWDLQKYWQQGYSIFSKYDDGIWMTDDAWYGVTHESVANKIAQHVAETVSNSKSIIIDAFCGVGGNTIAFALSGKWKRVYAIEKDAATLACAKHNAEIYGVSDRITWFHGDCFEILGVVQKEKVTVDALKAIVGQFGVIFASPPWGGPGYRDAEVFNLESMEPYSFSHLYKSFKAVTSDIILYLPRTSDLRQIAKIVEGSKDAGSKTEVVHYCTNGTSRALCVYIGNWSRLTLSDV</sequence>
<dbReference type="SUPFAM" id="SSF53335">
    <property type="entry name" value="S-adenosyl-L-methionine-dependent methyltransferases"/>
    <property type="match status" value="1"/>
</dbReference>
<feature type="region of interest" description="Disordered" evidence="8">
    <location>
        <begin position="1"/>
        <end position="30"/>
    </location>
</feature>
<evidence type="ECO:0000313" key="9">
    <source>
        <dbReference type="EMBL" id="KAK5046435.1"/>
    </source>
</evidence>
<organism evidence="9 10">
    <name type="scientific">Exophiala bonariae</name>
    <dbReference type="NCBI Taxonomy" id="1690606"/>
    <lineage>
        <taxon>Eukaryota</taxon>
        <taxon>Fungi</taxon>
        <taxon>Dikarya</taxon>
        <taxon>Ascomycota</taxon>
        <taxon>Pezizomycotina</taxon>
        <taxon>Eurotiomycetes</taxon>
        <taxon>Chaetothyriomycetidae</taxon>
        <taxon>Chaetothyriales</taxon>
        <taxon>Herpotrichiellaceae</taxon>
        <taxon>Exophiala</taxon>
    </lineage>
</organism>
<comment type="similarity">
    <text evidence="2">Belongs to the methyltransferase superfamily. Trimethylguanosine synthase family.</text>
</comment>
<comment type="catalytic activity">
    <reaction evidence="3">
        <text>a 5'-end (N(2),N(7)-dimethyl 5'-triphosphoguanosine)-ribonucleoside in snoRNA + S-adenosyl-L-methionine = a 5'-end (N(2),N(2),N(7)-trimethyl 5'-triphosphoguanosine)-ribonucleoside in snoRNA + S-adenosyl-L-homocysteine + H(+)</text>
        <dbReference type="Rhea" id="RHEA:78507"/>
        <dbReference type="Rhea" id="RHEA-COMP:19088"/>
        <dbReference type="Rhea" id="RHEA-COMP:19090"/>
        <dbReference type="ChEBI" id="CHEBI:15378"/>
        <dbReference type="ChEBI" id="CHEBI:57856"/>
        <dbReference type="ChEBI" id="CHEBI:59789"/>
        <dbReference type="ChEBI" id="CHEBI:167623"/>
        <dbReference type="ChEBI" id="CHEBI:172880"/>
    </reaction>
    <physiologicalReaction direction="left-to-right" evidence="3">
        <dbReference type="Rhea" id="RHEA:78508"/>
    </physiologicalReaction>
</comment>
<comment type="catalytic activity">
    <reaction evidence="5">
        <text>a 5'-end (N(2),N(7)-dimethyl 5'-triphosphoguanosine)-ribonucleoside in snRNA + S-adenosyl-L-methionine = a 5'-end (N(2),N(2),N(7)-trimethyl 5'-triphosphoguanosine)-ribonucleoside in snRNA + S-adenosyl-L-homocysteine + H(+)</text>
        <dbReference type="Rhea" id="RHEA:78479"/>
        <dbReference type="Rhea" id="RHEA-COMP:19087"/>
        <dbReference type="Rhea" id="RHEA-COMP:19089"/>
        <dbReference type="ChEBI" id="CHEBI:15378"/>
        <dbReference type="ChEBI" id="CHEBI:57856"/>
        <dbReference type="ChEBI" id="CHEBI:59789"/>
        <dbReference type="ChEBI" id="CHEBI:167623"/>
        <dbReference type="ChEBI" id="CHEBI:172880"/>
    </reaction>
    <physiologicalReaction direction="left-to-right" evidence="5">
        <dbReference type="Rhea" id="RHEA:78480"/>
    </physiologicalReaction>
</comment>
<dbReference type="PANTHER" id="PTHR14741:SF32">
    <property type="entry name" value="TRIMETHYLGUANOSINE SYNTHASE"/>
    <property type="match status" value="1"/>
</dbReference>
<dbReference type="PANTHER" id="PTHR14741">
    <property type="entry name" value="S-ADENOSYLMETHIONINE-DEPENDENT METHYLTRANSFERASE RELATED"/>
    <property type="match status" value="1"/>
</dbReference>
<name>A0AAV9MXJ5_9EURO</name>
<dbReference type="RefSeq" id="XP_064702026.1">
    <property type="nucleotide sequence ID" value="XM_064851785.1"/>
</dbReference>
<evidence type="ECO:0000313" key="10">
    <source>
        <dbReference type="Proteomes" id="UP001358417"/>
    </source>
</evidence>
<accession>A0AAV9MXJ5</accession>
<evidence type="ECO:0000256" key="3">
    <source>
        <dbReference type="ARBA" id="ARBA00047418"/>
    </source>
</evidence>
<dbReference type="InterPro" id="IPR019012">
    <property type="entry name" value="RNA_cap_Gua-N2-MeTrfase"/>
</dbReference>
<dbReference type="GeneID" id="89976402"/>
<dbReference type="Pfam" id="PF09445">
    <property type="entry name" value="Methyltransf_15"/>
    <property type="match status" value="1"/>
</dbReference>
<evidence type="ECO:0000256" key="1">
    <source>
        <dbReference type="ARBA" id="ARBA00018517"/>
    </source>
</evidence>
<dbReference type="Gene3D" id="3.40.50.150">
    <property type="entry name" value="Vaccinia Virus protein VP39"/>
    <property type="match status" value="1"/>
</dbReference>
<reference evidence="9 10" key="1">
    <citation type="submission" date="2023-08" db="EMBL/GenBank/DDBJ databases">
        <title>Black Yeasts Isolated from many extreme environments.</title>
        <authorList>
            <person name="Coleine C."/>
            <person name="Stajich J.E."/>
            <person name="Selbmann L."/>
        </authorList>
    </citation>
    <scope>NUCLEOTIDE SEQUENCE [LARGE SCALE GENOMIC DNA]</scope>
    <source>
        <strain evidence="9 10">CCFEE 5792</strain>
    </source>
</reference>
<evidence type="ECO:0000256" key="8">
    <source>
        <dbReference type="SAM" id="MobiDB-lite"/>
    </source>
</evidence>
<evidence type="ECO:0000256" key="4">
    <source>
        <dbReference type="ARBA" id="ARBA00048740"/>
    </source>
</evidence>
<dbReference type="GO" id="GO:0071164">
    <property type="term" value="F:RNA cap trimethylguanosine synthase activity"/>
    <property type="evidence" value="ECO:0007669"/>
    <property type="project" value="TreeGrafter"/>
</dbReference>
<comment type="catalytic activity">
    <reaction evidence="4">
        <text>a 5'-end (N(7)-methyl 5'-triphosphoguanosine)-ribonucleoside in snoRNA + S-adenosyl-L-methionine = a 5'-end (N(2),N(7)-dimethyl 5'-triphosphoguanosine)-ribonucleoside in snoRNA + S-adenosyl-L-homocysteine + H(+)</text>
        <dbReference type="Rhea" id="RHEA:78475"/>
        <dbReference type="Rhea" id="RHEA-COMP:19086"/>
        <dbReference type="Rhea" id="RHEA-COMP:19088"/>
        <dbReference type="ChEBI" id="CHEBI:15378"/>
        <dbReference type="ChEBI" id="CHEBI:57856"/>
        <dbReference type="ChEBI" id="CHEBI:59789"/>
        <dbReference type="ChEBI" id="CHEBI:156461"/>
        <dbReference type="ChEBI" id="CHEBI:172880"/>
    </reaction>
    <physiologicalReaction direction="left-to-right" evidence="4">
        <dbReference type="Rhea" id="RHEA:78476"/>
    </physiologicalReaction>
</comment>